<evidence type="ECO:0000259" key="1">
    <source>
        <dbReference type="SMART" id="SM00954"/>
    </source>
</evidence>
<reference evidence="2 3" key="1">
    <citation type="submission" date="2019-09" db="EMBL/GenBank/DDBJ databases">
        <title>Whole genome sequencing of Microbacterium maritypicum.</title>
        <authorList>
            <person name="Lenchi N."/>
        </authorList>
    </citation>
    <scope>NUCLEOTIDE SEQUENCE [LARGE SCALE GENOMIC DNA]</scope>
    <source>
        <strain evidence="2 3">DSM 12512</strain>
    </source>
</reference>
<dbReference type="CDD" id="cd05399">
    <property type="entry name" value="NT_Rel-Spo_like"/>
    <property type="match status" value="1"/>
</dbReference>
<organism evidence="2 3">
    <name type="scientific">Microbacterium maritypicum</name>
    <name type="common">Microbacterium liquefaciens</name>
    <dbReference type="NCBI Taxonomy" id="33918"/>
    <lineage>
        <taxon>Bacteria</taxon>
        <taxon>Bacillati</taxon>
        <taxon>Actinomycetota</taxon>
        <taxon>Actinomycetes</taxon>
        <taxon>Micrococcales</taxon>
        <taxon>Microbacteriaceae</taxon>
        <taxon>Microbacterium</taxon>
    </lineage>
</organism>
<dbReference type="EMBL" id="WAAQ01000002">
    <property type="protein sequence ID" value="KAB1883636.1"/>
    <property type="molecule type" value="Genomic_DNA"/>
</dbReference>
<sequence>MLRCPWTNAQLRRLSNHIRDGAPLTPGDPSYSEVMVWYNDLAAQVQREIASLAWEPLLRGRPFEVTSRPKTIDTLRDKLRRDTGTPLLSVQDIAGVRFEAEMSLDEQDGVVNAICGLYGHDLESAVRDMRGKPHSGYRAVHIWLKLPARVEIQVRTHLQGHWANAYELAADIYGREIRYDDALPDDEIQAGIVTELREISLFRVSKIERDRNEISNLESQVEDTVRRGGAEPPLWLRRRLALLRRRNGTNERELQALLSEVQAAFERARLGRD</sequence>
<comment type="caution">
    <text evidence="2">The sequence shown here is derived from an EMBL/GenBank/DDBJ whole genome shotgun (WGS) entry which is preliminary data.</text>
</comment>
<proteinExistence type="predicted"/>
<dbReference type="InterPro" id="IPR043519">
    <property type="entry name" value="NT_sf"/>
</dbReference>
<evidence type="ECO:0000313" key="2">
    <source>
        <dbReference type="EMBL" id="KAB1883636.1"/>
    </source>
</evidence>
<feature type="domain" description="RelA/SpoT" evidence="1">
    <location>
        <begin position="67"/>
        <end position="177"/>
    </location>
</feature>
<dbReference type="Proteomes" id="UP000436027">
    <property type="component" value="Unassembled WGS sequence"/>
</dbReference>
<gene>
    <name evidence="2" type="ORF">F6W70_13640</name>
</gene>
<dbReference type="Gene3D" id="3.30.460.10">
    <property type="entry name" value="Beta Polymerase, domain 2"/>
    <property type="match status" value="1"/>
</dbReference>
<dbReference type="SMART" id="SM00954">
    <property type="entry name" value="RelA_SpoT"/>
    <property type="match status" value="1"/>
</dbReference>
<accession>A0AAD3ZYF4</accession>
<dbReference type="SUPFAM" id="SSF81301">
    <property type="entry name" value="Nucleotidyltransferase"/>
    <property type="match status" value="1"/>
</dbReference>
<dbReference type="InterPro" id="IPR007685">
    <property type="entry name" value="RelA_SpoT"/>
</dbReference>
<dbReference type="Pfam" id="PF04607">
    <property type="entry name" value="RelA_SpoT"/>
    <property type="match status" value="1"/>
</dbReference>
<evidence type="ECO:0000313" key="3">
    <source>
        <dbReference type="Proteomes" id="UP000436027"/>
    </source>
</evidence>
<name>A0AAD3ZYF4_MICMQ</name>
<protein>
    <recommendedName>
        <fullName evidence="1">RelA/SpoT domain-containing protein</fullName>
    </recommendedName>
</protein>
<dbReference type="GO" id="GO:0015969">
    <property type="term" value="P:guanosine tetraphosphate metabolic process"/>
    <property type="evidence" value="ECO:0007669"/>
    <property type="project" value="InterPro"/>
</dbReference>
<dbReference type="AlphaFoldDB" id="A0AAD3ZYF4"/>